<dbReference type="Pfam" id="PF14748">
    <property type="entry name" value="P5CR_dimer"/>
    <property type="match status" value="1"/>
</dbReference>
<accession>K8EGV2</accession>
<dbReference type="Gene3D" id="3.40.50.720">
    <property type="entry name" value="NAD(P)-binding Rossmann-like Domain"/>
    <property type="match status" value="2"/>
</dbReference>
<feature type="domain" description="Pyrroline-5-carboxylate reductase dimerisation" evidence="6">
    <location>
        <begin position="354"/>
        <end position="443"/>
    </location>
</feature>
<dbReference type="Pfam" id="PF03807">
    <property type="entry name" value="F420_oxidored"/>
    <property type="match status" value="1"/>
</dbReference>
<evidence type="ECO:0000259" key="6">
    <source>
        <dbReference type="Pfam" id="PF14748"/>
    </source>
</evidence>
<organism evidence="7 8">
    <name type="scientific">Bathycoccus prasinos</name>
    <dbReference type="NCBI Taxonomy" id="41875"/>
    <lineage>
        <taxon>Eukaryota</taxon>
        <taxon>Viridiplantae</taxon>
        <taxon>Chlorophyta</taxon>
        <taxon>Mamiellophyceae</taxon>
        <taxon>Mamiellales</taxon>
        <taxon>Bathycoccaceae</taxon>
        <taxon>Bathycoccus</taxon>
    </lineage>
</organism>
<dbReference type="STRING" id="41875.K8EGV2"/>
<dbReference type="FunFam" id="1.10.3730.10:FF:000001">
    <property type="entry name" value="Pyrroline-5-carboxylate reductase"/>
    <property type="match status" value="1"/>
</dbReference>
<evidence type="ECO:0000256" key="3">
    <source>
        <dbReference type="ARBA" id="ARBA00023002"/>
    </source>
</evidence>
<evidence type="ECO:0000313" key="7">
    <source>
        <dbReference type="EMBL" id="CCO17229.1"/>
    </source>
</evidence>
<evidence type="ECO:0000256" key="4">
    <source>
        <dbReference type="SAM" id="MobiDB-lite"/>
    </source>
</evidence>
<dbReference type="GO" id="GO:0004735">
    <property type="term" value="F:pyrroline-5-carboxylate reductase activity"/>
    <property type="evidence" value="ECO:0007669"/>
    <property type="project" value="InterPro"/>
</dbReference>
<dbReference type="AlphaFoldDB" id="K8EGV2"/>
<dbReference type="SUPFAM" id="SSF51735">
    <property type="entry name" value="NAD(P)-binding Rossmann-fold domains"/>
    <property type="match status" value="1"/>
</dbReference>
<dbReference type="InterPro" id="IPR008927">
    <property type="entry name" value="6-PGluconate_DH-like_C_sf"/>
</dbReference>
<protein>
    <submittedName>
        <fullName evidence="7">Pyrroline-5-carboxylate reductase</fullName>
    </submittedName>
</protein>
<proteinExistence type="inferred from homology"/>
<dbReference type="InterPro" id="IPR028939">
    <property type="entry name" value="P5C_Rdtase_cat_N"/>
</dbReference>
<dbReference type="PANTHER" id="PTHR11645">
    <property type="entry name" value="PYRROLINE-5-CARBOXYLATE REDUCTASE"/>
    <property type="match status" value="1"/>
</dbReference>
<dbReference type="InterPro" id="IPR036291">
    <property type="entry name" value="NAD(P)-bd_dom_sf"/>
</dbReference>
<dbReference type="PANTHER" id="PTHR11645:SF64">
    <property type="entry name" value="PYRROLINE-5-CARBOXYLATE REDUCTASE-RELATED"/>
    <property type="match status" value="1"/>
</dbReference>
<dbReference type="GeneID" id="19014986"/>
<dbReference type="HAMAP" id="MF_01925">
    <property type="entry name" value="P5C_reductase"/>
    <property type="match status" value="1"/>
</dbReference>
<comment type="similarity">
    <text evidence="1">Belongs to the pyrroline-5-carboxylate reductase family.</text>
</comment>
<feature type="region of interest" description="Disordered" evidence="4">
    <location>
        <begin position="204"/>
        <end position="256"/>
    </location>
</feature>
<keyword evidence="8" id="KW-1185">Reference proteome</keyword>
<dbReference type="GO" id="GO:0055129">
    <property type="term" value="P:L-proline biosynthetic process"/>
    <property type="evidence" value="ECO:0007669"/>
    <property type="project" value="TreeGrafter"/>
</dbReference>
<dbReference type="InterPro" id="IPR029036">
    <property type="entry name" value="P5CR_dimer"/>
</dbReference>
<keyword evidence="2" id="KW-0521">NADP</keyword>
<name>K8EGV2_9CHLO</name>
<feature type="compositionally biased region" description="Acidic residues" evidence="4">
    <location>
        <begin position="244"/>
        <end position="256"/>
    </location>
</feature>
<dbReference type="RefSeq" id="XP_007512629.1">
    <property type="nucleotide sequence ID" value="XM_007512567.1"/>
</dbReference>
<gene>
    <name evidence="7" type="ORF">Bathy06g00050</name>
</gene>
<dbReference type="OrthoDB" id="10263291at2759"/>
<dbReference type="SUPFAM" id="SSF48179">
    <property type="entry name" value="6-phosphogluconate dehydrogenase C-terminal domain-like"/>
    <property type="match status" value="1"/>
</dbReference>
<dbReference type="EMBL" id="FO082273">
    <property type="protein sequence ID" value="CCO17229.1"/>
    <property type="molecule type" value="Genomic_DNA"/>
</dbReference>
<sequence length="443" mass="47601">MFPIASASFKCIASTPFSASSLQPSHSQRLFRHSPPVERRRQHIAVVNGASDVNNVTDGGTSDSHRSFIERDANKSARVLQNQKPLRFGFIGCGAMAEAMARGFLDSKVVQSESIACYGGKNQTSNGRASLFKEELGIENIVSNASAVLDESDIIFLCVKPNKMLSILDEIKPRVKPWHVFVSVAAGIKTSDIEKHLNIGTNAKSSERGLQADGSNGNLKSRGLFNLGGRKKDSDSTSMKSYDYDDGDDDDDDDDEYQSDKIIAAAQLEGEEVFYEEDAGFNESNDNNNKSDKKDNANNDLLPTPSVVRVMPNTPCFVREGAIACCGGKTASLATVKMISSLFSNLGLSVIVEESQMHAVVGVSGSGPAYVFAFIEALADGAVLNGLPRSVAMKLACQTVIGAGKLCLETQVHPGELKDRVCSPGGTTISAMRQLEKNRFRSA</sequence>
<feature type="region of interest" description="Disordered" evidence="4">
    <location>
        <begin position="280"/>
        <end position="305"/>
    </location>
</feature>
<evidence type="ECO:0000259" key="5">
    <source>
        <dbReference type="Pfam" id="PF03807"/>
    </source>
</evidence>
<evidence type="ECO:0000256" key="2">
    <source>
        <dbReference type="ARBA" id="ARBA00022857"/>
    </source>
</evidence>
<evidence type="ECO:0000256" key="1">
    <source>
        <dbReference type="ARBA" id="ARBA00005525"/>
    </source>
</evidence>
<feature type="domain" description="Pyrroline-5-carboxylate reductase catalytic N-terminal" evidence="5">
    <location>
        <begin position="87"/>
        <end position="187"/>
    </location>
</feature>
<dbReference type="InterPro" id="IPR000304">
    <property type="entry name" value="Pyrroline-COOH_reductase"/>
</dbReference>
<dbReference type="Gene3D" id="1.10.3730.10">
    <property type="entry name" value="ProC C-terminal domain-like"/>
    <property type="match status" value="1"/>
</dbReference>
<dbReference type="eggNOG" id="KOG3124">
    <property type="taxonomic scope" value="Eukaryota"/>
</dbReference>
<dbReference type="Proteomes" id="UP000198341">
    <property type="component" value="Chromosome 6"/>
</dbReference>
<keyword evidence="3" id="KW-0560">Oxidoreductase</keyword>
<evidence type="ECO:0000313" key="8">
    <source>
        <dbReference type="Proteomes" id="UP000198341"/>
    </source>
</evidence>
<dbReference type="KEGG" id="bpg:Bathy06g00050"/>
<reference evidence="7 8" key="1">
    <citation type="submission" date="2011-10" db="EMBL/GenBank/DDBJ databases">
        <authorList>
            <person name="Genoscope - CEA"/>
        </authorList>
    </citation>
    <scope>NUCLEOTIDE SEQUENCE [LARGE SCALE GENOMIC DNA]</scope>
    <source>
        <strain evidence="7 8">RCC 1105</strain>
    </source>
</reference>